<feature type="compositionally biased region" description="Low complexity" evidence="1">
    <location>
        <begin position="56"/>
        <end position="80"/>
    </location>
</feature>
<dbReference type="Proteomes" id="UP000298213">
    <property type="component" value="Unassembled WGS sequence"/>
</dbReference>
<feature type="chain" id="PRO_5021369638" evidence="2">
    <location>
        <begin position="19"/>
        <end position="163"/>
    </location>
</feature>
<evidence type="ECO:0000313" key="4">
    <source>
        <dbReference type="Proteomes" id="UP000298213"/>
    </source>
</evidence>
<feature type="signal peptide" evidence="2">
    <location>
        <begin position="1"/>
        <end position="18"/>
    </location>
</feature>
<protein>
    <submittedName>
        <fullName evidence="3">Uncharacterized protein</fullName>
    </submittedName>
</protein>
<dbReference type="OrthoDB" id="7597009at2"/>
<proteinExistence type="predicted"/>
<feature type="compositionally biased region" description="Polar residues" evidence="1">
    <location>
        <begin position="134"/>
        <end position="149"/>
    </location>
</feature>
<gene>
    <name evidence="3" type="ORF">E2493_16170</name>
</gene>
<organism evidence="3 4">
    <name type="scientific">Sphingomonas parva</name>
    <dbReference type="NCBI Taxonomy" id="2555898"/>
    <lineage>
        <taxon>Bacteria</taxon>
        <taxon>Pseudomonadati</taxon>
        <taxon>Pseudomonadota</taxon>
        <taxon>Alphaproteobacteria</taxon>
        <taxon>Sphingomonadales</taxon>
        <taxon>Sphingomonadaceae</taxon>
        <taxon>Sphingomonas</taxon>
    </lineage>
</organism>
<reference evidence="3 4" key="1">
    <citation type="submission" date="2019-03" db="EMBL/GenBank/DDBJ databases">
        <title>Genome sequence of Sphingomonas sp. 17J27-24.</title>
        <authorList>
            <person name="Kim M."/>
            <person name="Maeng S."/>
            <person name="Sathiyaraj S."/>
        </authorList>
    </citation>
    <scope>NUCLEOTIDE SEQUENCE [LARGE SCALE GENOMIC DNA]</scope>
    <source>
        <strain evidence="3 4">17J27-24</strain>
    </source>
</reference>
<accession>A0A4Y8ZQY9</accession>
<sequence length="163" mass="16383">MRVAAFAITLMLGGAAIAQTTTTTTTDQSTGMSTGVSTQVGTTGVEADVDVNAQATTSMPSTSTTTTTQSNTSWNTGQTTMASNMTGQTVQPSNANPERDARGIRVISDPAVAPAGYNGTAGTGMGGPVADTSAMGSDSSAPACSKTVTDNCVQTYERGRSPR</sequence>
<feature type="compositionally biased region" description="Polar residues" evidence="1">
    <location>
        <begin position="81"/>
        <end position="96"/>
    </location>
</feature>
<name>A0A4Y8ZQY9_9SPHN</name>
<evidence type="ECO:0000256" key="2">
    <source>
        <dbReference type="SAM" id="SignalP"/>
    </source>
</evidence>
<dbReference type="AlphaFoldDB" id="A0A4Y8ZQY9"/>
<keyword evidence="4" id="KW-1185">Reference proteome</keyword>
<evidence type="ECO:0000256" key="1">
    <source>
        <dbReference type="SAM" id="MobiDB-lite"/>
    </source>
</evidence>
<keyword evidence="2" id="KW-0732">Signal</keyword>
<dbReference type="EMBL" id="SPDV01000035">
    <property type="protein sequence ID" value="TFI57239.1"/>
    <property type="molecule type" value="Genomic_DNA"/>
</dbReference>
<evidence type="ECO:0000313" key="3">
    <source>
        <dbReference type="EMBL" id="TFI57239.1"/>
    </source>
</evidence>
<dbReference type="RefSeq" id="WP_135088733.1">
    <property type="nucleotide sequence ID" value="NZ_SPDV01000035.1"/>
</dbReference>
<feature type="region of interest" description="Disordered" evidence="1">
    <location>
        <begin position="56"/>
        <end position="149"/>
    </location>
</feature>
<comment type="caution">
    <text evidence="3">The sequence shown here is derived from an EMBL/GenBank/DDBJ whole genome shotgun (WGS) entry which is preliminary data.</text>
</comment>